<evidence type="ECO:0000313" key="1">
    <source>
        <dbReference type="EMBL" id="RKN56420.1"/>
    </source>
</evidence>
<dbReference type="OrthoDB" id="4322426at2"/>
<comment type="caution">
    <text evidence="1">The sequence shown here is derived from an EMBL/GenBank/DDBJ whole genome shotgun (WGS) entry which is preliminary data.</text>
</comment>
<name>A0A3B0A8W2_9ACTN</name>
<organism evidence="1 2">
    <name type="scientific">Streptomyces klenkii</name>
    <dbReference type="NCBI Taxonomy" id="1420899"/>
    <lineage>
        <taxon>Bacteria</taxon>
        <taxon>Bacillati</taxon>
        <taxon>Actinomycetota</taxon>
        <taxon>Actinomycetes</taxon>
        <taxon>Kitasatosporales</taxon>
        <taxon>Streptomycetaceae</taxon>
        <taxon>Streptomyces</taxon>
    </lineage>
</organism>
<proteinExistence type="predicted"/>
<dbReference type="Proteomes" id="UP000270343">
    <property type="component" value="Unassembled WGS sequence"/>
</dbReference>
<sequence length="419" mass="46405">IGPDVRDAYRLPAQRLERLQSAWTKEGRPTRGPGKAHGAAFWPLVQAGWHRARKPEERPIVMGVTTLQHPEHGRFVRLVVADWLRAGEFPRGGRDDAAGAMELAYRLERFNELTGWNWTSSAGNTAVDALRGSVSATARHRPRWVPENSYRWPKWGAADAWTRTPTDEERTLPRVLGWDQVKAYLPAYGQAIVTGDELRHEIGGEFDPGQAGLWLITVPEWPHPLLPSPVPEIAAGGRVWVGTAVVKMFHDLGLEPAIQESWTGKATSFEGFRTFYSTTWNALKTLEAADTDAKGCPLDPDEAAVWNGLKALYRTCHGKLREPGQSLAARPDWGIAVRDAAWTGVLRKVYKAGGVLPMAKNQGPTPTPRFPLHVDTDEVVYADDGTGRLPSGLVVGRGLGQFRQKTDIPMTEWLKEKGQ</sequence>
<feature type="non-terminal residue" evidence="1">
    <location>
        <position position="1"/>
    </location>
</feature>
<dbReference type="RefSeq" id="WP_158673893.1">
    <property type="nucleotide sequence ID" value="NZ_RBAM01000080.1"/>
</dbReference>
<dbReference type="EMBL" id="RBAM01000080">
    <property type="protein sequence ID" value="RKN56420.1"/>
    <property type="molecule type" value="Genomic_DNA"/>
</dbReference>
<accession>A0A3B0A8W2</accession>
<protein>
    <submittedName>
        <fullName evidence="1">Uncharacterized protein</fullName>
    </submittedName>
</protein>
<reference evidence="1 2" key="1">
    <citation type="journal article" date="2015" name="Antonie Van Leeuwenhoek">
        <title>Streptomyces klenkii sp. nov., isolated from deep marine sediment.</title>
        <authorList>
            <person name="Veyisoglu A."/>
            <person name="Sahin N."/>
        </authorList>
    </citation>
    <scope>NUCLEOTIDE SEQUENCE [LARGE SCALE GENOMIC DNA]</scope>
    <source>
        <strain evidence="1 2">KCTC 29202</strain>
    </source>
</reference>
<keyword evidence="2" id="KW-1185">Reference proteome</keyword>
<dbReference type="AlphaFoldDB" id="A0A3B0A8W2"/>
<gene>
    <name evidence="1" type="ORF">D7231_34745</name>
</gene>
<evidence type="ECO:0000313" key="2">
    <source>
        <dbReference type="Proteomes" id="UP000270343"/>
    </source>
</evidence>